<keyword evidence="2 5" id="KW-0808">Transferase</keyword>
<dbReference type="CDD" id="cd03801">
    <property type="entry name" value="GT4_PimA-like"/>
    <property type="match status" value="1"/>
</dbReference>
<comment type="caution">
    <text evidence="5">The sequence shown here is derived from an EMBL/GenBank/DDBJ whole genome shotgun (WGS) entry which is preliminary data.</text>
</comment>
<proteinExistence type="inferred from homology"/>
<evidence type="ECO:0000313" key="6">
    <source>
        <dbReference type="Proteomes" id="UP000323732"/>
    </source>
</evidence>
<dbReference type="SUPFAM" id="SSF53756">
    <property type="entry name" value="UDP-Glycosyltransferase/glycogen phosphorylase"/>
    <property type="match status" value="1"/>
</dbReference>
<dbReference type="AlphaFoldDB" id="A0A5D4SKE9"/>
<dbReference type="GO" id="GO:0016757">
    <property type="term" value="F:glycosyltransferase activity"/>
    <property type="evidence" value="ECO:0007669"/>
    <property type="project" value="InterPro"/>
</dbReference>
<reference evidence="5 6" key="1">
    <citation type="submission" date="2019-08" db="EMBL/GenBank/DDBJ databases">
        <title>Bacillus genomes from the desert of Cuatro Cienegas, Coahuila.</title>
        <authorList>
            <person name="Olmedo-Alvarez G."/>
        </authorList>
    </citation>
    <scope>NUCLEOTIDE SEQUENCE [LARGE SCALE GENOMIC DNA]</scope>
    <source>
        <strain evidence="5 6">CH37_1T</strain>
    </source>
</reference>
<dbReference type="RefSeq" id="WP_148949829.1">
    <property type="nucleotide sequence ID" value="NZ_VTES01000003.1"/>
</dbReference>
<evidence type="ECO:0000256" key="2">
    <source>
        <dbReference type="ARBA" id="ARBA00022679"/>
    </source>
</evidence>
<evidence type="ECO:0000259" key="3">
    <source>
        <dbReference type="Pfam" id="PF00534"/>
    </source>
</evidence>
<dbReference type="Gene3D" id="3.40.50.2000">
    <property type="entry name" value="Glycogen Phosphorylase B"/>
    <property type="match status" value="2"/>
</dbReference>
<organism evidence="5 6">
    <name type="scientific">Bacillus infantis</name>
    <dbReference type="NCBI Taxonomy" id="324767"/>
    <lineage>
        <taxon>Bacteria</taxon>
        <taxon>Bacillati</taxon>
        <taxon>Bacillota</taxon>
        <taxon>Bacilli</taxon>
        <taxon>Bacillales</taxon>
        <taxon>Bacillaceae</taxon>
        <taxon>Bacillus</taxon>
    </lineage>
</organism>
<dbReference type="InterPro" id="IPR001296">
    <property type="entry name" value="Glyco_trans_1"/>
</dbReference>
<gene>
    <name evidence="5" type="ORF">FZD47_10660</name>
</gene>
<name>A0A5D4SKE9_9BACI</name>
<dbReference type="Pfam" id="PF00534">
    <property type="entry name" value="Glycos_transf_1"/>
    <property type="match status" value="1"/>
</dbReference>
<comment type="similarity">
    <text evidence="1">Belongs to the glycosyltransferase group 1 family. Glycosyltransferase 4 subfamily.</text>
</comment>
<dbReference type="EMBL" id="VTES01000003">
    <property type="protein sequence ID" value="TYS63955.1"/>
    <property type="molecule type" value="Genomic_DNA"/>
</dbReference>
<dbReference type="PANTHER" id="PTHR46401">
    <property type="entry name" value="GLYCOSYLTRANSFERASE WBBK-RELATED"/>
    <property type="match status" value="1"/>
</dbReference>
<evidence type="ECO:0000313" key="5">
    <source>
        <dbReference type="EMBL" id="TYS63955.1"/>
    </source>
</evidence>
<feature type="domain" description="Glycosyl transferase family 1" evidence="3">
    <location>
        <begin position="209"/>
        <end position="368"/>
    </location>
</feature>
<sequence length="390" mass="45322">MNIVHLCLSNFYIDNFGYQENLIPKYHKKDGHKVTIIASRFTYNIENGEPSQASLGEYINSDGIRVIRIDYRYKWLANLKEKVKKYKGTYQILEEVKPDLIFCHGIQFLDLIEVVRYVKNNPTCELVADNHAAYINSATNFLSRELLHKKIYKWVIQRSLSHIKKLYVLAPGCRRFVKDMYDVPDQKLEYLYLGADTDKIKFENQESIRREIRRGLNINDNDFIFITGGKLNKGKNIELLLKSLKKINNKRLKLLIFGSISNDHKQDLLKLIESDDRVLYIGWINGDEVYNYYLASNAAIFPGTKSALWEQAICSGLPLICKNWSGMEYVDVGGNCIFIDGESEEQLVEKVNLLMQNKKLYDQMKKVAITKGYETFSYERIARQTLNSLC</sequence>
<dbReference type="PANTHER" id="PTHR46401:SF2">
    <property type="entry name" value="GLYCOSYLTRANSFERASE WBBK-RELATED"/>
    <property type="match status" value="1"/>
</dbReference>
<dbReference type="InterPro" id="IPR028098">
    <property type="entry name" value="Glyco_trans_4-like_N"/>
</dbReference>
<dbReference type="Proteomes" id="UP000323732">
    <property type="component" value="Unassembled WGS sequence"/>
</dbReference>
<feature type="domain" description="Glycosyltransferase subfamily 4-like N-terminal" evidence="4">
    <location>
        <begin position="27"/>
        <end position="199"/>
    </location>
</feature>
<evidence type="ECO:0000256" key="1">
    <source>
        <dbReference type="ARBA" id="ARBA00009481"/>
    </source>
</evidence>
<dbReference type="GO" id="GO:0009103">
    <property type="term" value="P:lipopolysaccharide biosynthetic process"/>
    <property type="evidence" value="ECO:0007669"/>
    <property type="project" value="TreeGrafter"/>
</dbReference>
<evidence type="ECO:0000259" key="4">
    <source>
        <dbReference type="Pfam" id="PF13439"/>
    </source>
</evidence>
<dbReference type="Pfam" id="PF13439">
    <property type="entry name" value="Glyco_transf_4"/>
    <property type="match status" value="1"/>
</dbReference>
<protein>
    <submittedName>
        <fullName evidence="5">Glycosyltransferase family 4 protein</fullName>
    </submittedName>
</protein>
<accession>A0A5D4SKE9</accession>